<evidence type="ECO:0000256" key="3">
    <source>
        <dbReference type="ARBA" id="ARBA00022946"/>
    </source>
</evidence>
<dbReference type="Pfam" id="PF01535">
    <property type="entry name" value="PPR"/>
    <property type="match status" value="4"/>
</dbReference>
<dbReference type="FunFam" id="1.25.40.10:FF:000488">
    <property type="entry name" value="Pentatricopeptide repeat-containing protein, mitochondrial"/>
    <property type="match status" value="1"/>
</dbReference>
<evidence type="ECO:0000259" key="5">
    <source>
        <dbReference type="Pfam" id="PF14432"/>
    </source>
</evidence>
<keyword evidence="3" id="KW-0809">Transit peptide</keyword>
<evidence type="ECO:0000256" key="4">
    <source>
        <dbReference type="PROSITE-ProRule" id="PRU00708"/>
    </source>
</evidence>
<evidence type="ECO:0000313" key="9">
    <source>
        <dbReference type="EMBL" id="CAA7042269.1"/>
    </source>
</evidence>
<proteinExistence type="inferred from homology"/>
<organism evidence="6 12">
    <name type="scientific">Microthlaspi erraticum</name>
    <dbReference type="NCBI Taxonomy" id="1685480"/>
    <lineage>
        <taxon>Eukaryota</taxon>
        <taxon>Viridiplantae</taxon>
        <taxon>Streptophyta</taxon>
        <taxon>Embryophyta</taxon>
        <taxon>Tracheophyta</taxon>
        <taxon>Spermatophyta</taxon>
        <taxon>Magnoliopsida</taxon>
        <taxon>eudicotyledons</taxon>
        <taxon>Gunneridae</taxon>
        <taxon>Pentapetalae</taxon>
        <taxon>rosids</taxon>
        <taxon>malvids</taxon>
        <taxon>Brassicales</taxon>
        <taxon>Brassicaceae</taxon>
        <taxon>Coluteocarpeae</taxon>
        <taxon>Microthlaspi</taxon>
    </lineage>
</organism>
<dbReference type="InterPro" id="IPR011990">
    <property type="entry name" value="TPR-like_helical_dom_sf"/>
</dbReference>
<keyword evidence="12" id="KW-1185">Reference proteome</keyword>
<evidence type="ECO:0000313" key="7">
    <source>
        <dbReference type="EMBL" id="CAA7016975.1"/>
    </source>
</evidence>
<dbReference type="PANTHER" id="PTHR47926">
    <property type="entry name" value="PENTATRICOPEPTIDE REPEAT-CONTAINING PROTEIN"/>
    <property type="match status" value="1"/>
</dbReference>
<dbReference type="FunFam" id="1.25.40.10:FF:002966">
    <property type="entry name" value="Pentatricopeptide repeat-containing protein At5g50390, chloroplastic"/>
    <property type="match status" value="1"/>
</dbReference>
<dbReference type="EMBL" id="CACVBM020000277">
    <property type="protein sequence ID" value="CAA7016975.1"/>
    <property type="molecule type" value="Genomic_DNA"/>
</dbReference>
<dbReference type="Pfam" id="PF13041">
    <property type="entry name" value="PPR_2"/>
    <property type="match status" value="1"/>
</dbReference>
<protein>
    <recommendedName>
        <fullName evidence="5">DYW domain-containing protein</fullName>
    </recommendedName>
</protein>
<evidence type="ECO:0000313" key="6">
    <source>
        <dbReference type="EMBL" id="CAA7016973.1"/>
    </source>
</evidence>
<dbReference type="InterPro" id="IPR032867">
    <property type="entry name" value="DYW_dom"/>
</dbReference>
<dbReference type="InterPro" id="IPR002885">
    <property type="entry name" value="PPR_rpt"/>
</dbReference>
<feature type="repeat" description="PPR" evidence="4">
    <location>
        <begin position="125"/>
        <end position="159"/>
    </location>
</feature>
<feature type="domain" description="DYW" evidence="5">
    <location>
        <begin position="613"/>
        <end position="706"/>
    </location>
</feature>
<dbReference type="OrthoDB" id="185373at2759"/>
<dbReference type="EMBL" id="CACVBM020001265">
    <property type="protein sequence ID" value="CAA7042267.1"/>
    <property type="molecule type" value="Genomic_DNA"/>
</dbReference>
<feature type="repeat" description="PPR" evidence="4">
    <location>
        <begin position="261"/>
        <end position="291"/>
    </location>
</feature>
<gene>
    <name evidence="8" type="ORF">MERR_LOCUS29502</name>
    <name evidence="9" type="ORF">MERR_LOCUS29504</name>
    <name evidence="6" type="ORF">MERR_LOCUS4208</name>
    <name evidence="7" type="ORF">MERR_LOCUS4210</name>
    <name evidence="10" type="ORF">MERR_LOCUS45692</name>
    <name evidence="11" type="ORF">MERR_LOCUS45694</name>
</gene>
<sequence>MEIPLAFYQSLRLDDTQSNSRDSNYSDPNVFSFPRFSRYDFSIRRRRWKNPFARITCSSLVQRLKPNRKLKPEPITETDESEDPVLDDTQIRICSQIEKFVLCNRLREAFELFEILEIRGNVRVGSSTYDALVEACIRLRSIRCVKRVLGYMTSNGFEPEQYMMNKILLMHVKCGMIIEARKLFDEMSERNFFTYNSIISGFVNFGNYLEALKLFKMMWEELSGCETHTFPVILRASAGLGSIHVGKQLHVCALKLGAVDNTFVSCGLIDMYSKCGDVEDARRVFDHMPEKTTVSWNNIIAGYALHGFSEEALFLLYEMRESGACFDQFTLSIMIRISTRLAKLELTKQAHACLIRSGFESEIVANTALVDFYSKWGRVDTARHVFDQLPRKNIILWNALMGGYANHGRGADAVSLFEKMVTTANVAPNHVTFLAVLSACAYSGLSERGWEIFLSMGEVHGIKPRAMHYACMVEILGRDGLLDEAIAFIRRAPLKPTVNMWAALLNACRMHGNLELGRVVAEKLYGMEPEKLGSYVVMYNVYNSMGKTAEAAGVLDALESRGLRMMPACSWVEVGDQSHSFLSGDECESYSETTKRQIYQKVDELMEEITEYGYCAEERSLLPDVDVTEGEERVVRYHSEKLAIAYGLVNTREWNQLQITQNHRICKDCHKVVEFISLVTGREIVVRDASRFHHFKQGKCSCGGYW</sequence>
<evidence type="ECO:0000313" key="8">
    <source>
        <dbReference type="EMBL" id="CAA7042267.1"/>
    </source>
</evidence>
<comment type="similarity">
    <text evidence="1">Belongs to the PPR family. PCMP-H subfamily.</text>
</comment>
<dbReference type="Gene3D" id="1.25.40.10">
    <property type="entry name" value="Tetratricopeptide repeat domain"/>
    <property type="match status" value="4"/>
</dbReference>
<dbReference type="EMBL" id="CACVBM020001718">
    <property type="protein sequence ID" value="CAA7058456.1"/>
    <property type="molecule type" value="Genomic_DNA"/>
</dbReference>
<dbReference type="FunFam" id="1.25.40.10:FF:000344">
    <property type="entry name" value="Pentatricopeptide repeat-containing protein"/>
    <property type="match status" value="1"/>
</dbReference>
<dbReference type="InterPro" id="IPR046848">
    <property type="entry name" value="E_motif"/>
</dbReference>
<dbReference type="GO" id="GO:0003723">
    <property type="term" value="F:RNA binding"/>
    <property type="evidence" value="ECO:0007669"/>
    <property type="project" value="InterPro"/>
</dbReference>
<feature type="repeat" description="PPR" evidence="4">
    <location>
        <begin position="292"/>
        <end position="326"/>
    </location>
</feature>
<dbReference type="GO" id="GO:0008270">
    <property type="term" value="F:zinc ion binding"/>
    <property type="evidence" value="ECO:0007669"/>
    <property type="project" value="InterPro"/>
</dbReference>
<dbReference type="Proteomes" id="UP000467841">
    <property type="component" value="Unassembled WGS sequence"/>
</dbReference>
<reference evidence="6 12" key="1">
    <citation type="submission" date="2020-01" db="EMBL/GenBank/DDBJ databases">
        <authorList>
            <person name="Mishra B."/>
        </authorList>
    </citation>
    <scope>NUCLEOTIDE SEQUENCE [LARGE SCALE GENOMIC DNA]</scope>
</reference>
<dbReference type="EMBL" id="CACVBM020001718">
    <property type="protein sequence ID" value="CAA7058458.1"/>
    <property type="molecule type" value="Genomic_DNA"/>
</dbReference>
<dbReference type="InterPro" id="IPR046960">
    <property type="entry name" value="PPR_At4g14850-like_plant"/>
</dbReference>
<evidence type="ECO:0000313" key="11">
    <source>
        <dbReference type="EMBL" id="CAA7058458.1"/>
    </source>
</evidence>
<accession>A0A6D2HKJ9</accession>
<dbReference type="EMBL" id="CACVBM020000277">
    <property type="protein sequence ID" value="CAA7016973.1"/>
    <property type="molecule type" value="Genomic_DNA"/>
</dbReference>
<evidence type="ECO:0000313" key="10">
    <source>
        <dbReference type="EMBL" id="CAA7058456.1"/>
    </source>
</evidence>
<dbReference type="AlphaFoldDB" id="A0A6D2HKJ9"/>
<keyword evidence="2" id="KW-0677">Repeat</keyword>
<feature type="repeat" description="PPR" evidence="4">
    <location>
        <begin position="393"/>
        <end position="427"/>
    </location>
</feature>
<evidence type="ECO:0000256" key="1">
    <source>
        <dbReference type="ARBA" id="ARBA00006643"/>
    </source>
</evidence>
<feature type="repeat" description="PPR" evidence="4">
    <location>
        <begin position="191"/>
        <end position="221"/>
    </location>
</feature>
<dbReference type="GO" id="GO:0009451">
    <property type="term" value="P:RNA modification"/>
    <property type="evidence" value="ECO:0007669"/>
    <property type="project" value="InterPro"/>
</dbReference>
<name>A0A6D2HKJ9_9BRAS</name>
<dbReference type="Pfam" id="PF14432">
    <property type="entry name" value="DYW_deaminase"/>
    <property type="match status" value="1"/>
</dbReference>
<evidence type="ECO:0000256" key="2">
    <source>
        <dbReference type="ARBA" id="ARBA00022737"/>
    </source>
</evidence>
<dbReference type="EMBL" id="CACVBM020001265">
    <property type="protein sequence ID" value="CAA7042269.1"/>
    <property type="molecule type" value="Genomic_DNA"/>
</dbReference>
<dbReference type="PROSITE" id="PS51375">
    <property type="entry name" value="PPR"/>
    <property type="match status" value="5"/>
</dbReference>
<dbReference type="NCBIfam" id="TIGR00756">
    <property type="entry name" value="PPR"/>
    <property type="match status" value="4"/>
</dbReference>
<evidence type="ECO:0000313" key="12">
    <source>
        <dbReference type="Proteomes" id="UP000467841"/>
    </source>
</evidence>
<dbReference type="PANTHER" id="PTHR47926:SF434">
    <property type="entry name" value="PENTATRICOPEPTIDE REPEAT SUPERFAMILY PROTEIN"/>
    <property type="match status" value="1"/>
</dbReference>
<dbReference type="Pfam" id="PF20431">
    <property type="entry name" value="E_motif"/>
    <property type="match status" value="1"/>
</dbReference>